<evidence type="ECO:0000256" key="2">
    <source>
        <dbReference type="ARBA" id="ARBA00022525"/>
    </source>
</evidence>
<name>A0A4D6NRC5_VIGUN</name>
<organism evidence="6 7">
    <name type="scientific">Vigna unguiculata</name>
    <name type="common">Cowpea</name>
    <dbReference type="NCBI Taxonomy" id="3917"/>
    <lineage>
        <taxon>Eukaryota</taxon>
        <taxon>Viridiplantae</taxon>
        <taxon>Streptophyta</taxon>
        <taxon>Embryophyta</taxon>
        <taxon>Tracheophyta</taxon>
        <taxon>Spermatophyta</taxon>
        <taxon>Magnoliopsida</taxon>
        <taxon>eudicotyledons</taxon>
        <taxon>Gunneridae</taxon>
        <taxon>Pentapetalae</taxon>
        <taxon>rosids</taxon>
        <taxon>fabids</taxon>
        <taxon>Fabales</taxon>
        <taxon>Fabaceae</taxon>
        <taxon>Papilionoideae</taxon>
        <taxon>50 kb inversion clade</taxon>
        <taxon>NPAAA clade</taxon>
        <taxon>indigoferoid/millettioid clade</taxon>
        <taxon>Phaseoleae</taxon>
        <taxon>Vigna</taxon>
    </lineage>
</organism>
<keyword evidence="4" id="KW-0325">Glycoprotein</keyword>
<evidence type="ECO:0000313" key="7">
    <source>
        <dbReference type="Proteomes" id="UP000501690"/>
    </source>
</evidence>
<dbReference type="PRINTS" id="PR00724">
    <property type="entry name" value="CRBOXYPTASEC"/>
</dbReference>
<feature type="chain" id="PRO_5020022369" evidence="5">
    <location>
        <begin position="26"/>
        <end position="696"/>
    </location>
</feature>
<gene>
    <name evidence="6" type="ORF">DEO72_LG11g3466</name>
</gene>
<keyword evidence="3 5" id="KW-0732">Signal</keyword>
<dbReference type="PANTHER" id="PTHR11802">
    <property type="entry name" value="SERINE PROTEASE FAMILY S10 SERINE CARBOXYPEPTIDASE"/>
    <property type="match status" value="1"/>
</dbReference>
<keyword evidence="6" id="KW-0121">Carboxypeptidase</keyword>
<evidence type="ECO:0000256" key="5">
    <source>
        <dbReference type="SAM" id="SignalP"/>
    </source>
</evidence>
<accession>A0A4D6NRC5</accession>
<proteinExistence type="inferred from homology"/>
<dbReference type="EMBL" id="CP039355">
    <property type="protein sequence ID" value="QCE16450.1"/>
    <property type="molecule type" value="Genomic_DNA"/>
</dbReference>
<dbReference type="PANTHER" id="PTHR11802:SF29">
    <property type="entry name" value="SERINE CARBOXYPEPTIDASE-LIKE 19"/>
    <property type="match status" value="1"/>
</dbReference>
<evidence type="ECO:0000256" key="4">
    <source>
        <dbReference type="ARBA" id="ARBA00023180"/>
    </source>
</evidence>
<dbReference type="GO" id="GO:0016752">
    <property type="term" value="F:sinapoyltransferase activity"/>
    <property type="evidence" value="ECO:0007669"/>
    <property type="project" value="UniProtKB-ARBA"/>
</dbReference>
<dbReference type="Pfam" id="PF00450">
    <property type="entry name" value="Peptidase_S10"/>
    <property type="match status" value="4"/>
</dbReference>
<feature type="signal peptide" evidence="5">
    <location>
        <begin position="1"/>
        <end position="25"/>
    </location>
</feature>
<dbReference type="Gene3D" id="3.40.50.12670">
    <property type="match status" value="1"/>
</dbReference>
<dbReference type="InterPro" id="IPR001563">
    <property type="entry name" value="Peptidase_S10"/>
</dbReference>
<reference evidence="6 7" key="1">
    <citation type="submission" date="2019-04" db="EMBL/GenBank/DDBJ databases">
        <title>An improved genome assembly and genetic linkage map for asparagus bean, Vigna unguiculata ssp. sesquipedialis.</title>
        <authorList>
            <person name="Xia Q."/>
            <person name="Zhang R."/>
            <person name="Dong Y."/>
        </authorList>
    </citation>
    <scope>NUCLEOTIDE SEQUENCE [LARGE SCALE GENOMIC DNA]</scope>
    <source>
        <tissue evidence="6">Leaf</tissue>
    </source>
</reference>
<comment type="similarity">
    <text evidence="1">Belongs to the peptidase S10 family.</text>
</comment>
<dbReference type="InterPro" id="IPR029058">
    <property type="entry name" value="AB_hydrolase_fold"/>
</dbReference>
<dbReference type="FunFam" id="3.40.50.1820:FF:000148">
    <property type="entry name" value="Serine carboxypeptidase-like 11"/>
    <property type="match status" value="1"/>
</dbReference>
<evidence type="ECO:0000256" key="3">
    <source>
        <dbReference type="ARBA" id="ARBA00022729"/>
    </source>
</evidence>
<dbReference type="Gene3D" id="3.40.50.1820">
    <property type="entry name" value="alpha/beta hydrolase"/>
    <property type="match status" value="3"/>
</dbReference>
<dbReference type="GO" id="GO:0019748">
    <property type="term" value="P:secondary metabolic process"/>
    <property type="evidence" value="ECO:0007669"/>
    <property type="project" value="UniProtKB-ARBA"/>
</dbReference>
<dbReference type="AlphaFoldDB" id="A0A4D6NRC5"/>
<keyword evidence="7" id="KW-1185">Reference proteome</keyword>
<dbReference type="GO" id="GO:0004185">
    <property type="term" value="F:serine-type carboxypeptidase activity"/>
    <property type="evidence" value="ECO:0007669"/>
    <property type="project" value="InterPro"/>
</dbReference>
<dbReference type="FunFam" id="3.40.50.12670:FF:000001">
    <property type="entry name" value="Carboxypeptidase"/>
    <property type="match status" value="1"/>
</dbReference>
<dbReference type="SUPFAM" id="SSF53474">
    <property type="entry name" value="alpha/beta-Hydrolases"/>
    <property type="match status" value="3"/>
</dbReference>
<evidence type="ECO:0000313" key="6">
    <source>
        <dbReference type="EMBL" id="QCE16450.1"/>
    </source>
</evidence>
<evidence type="ECO:0000256" key="1">
    <source>
        <dbReference type="ARBA" id="ARBA00009431"/>
    </source>
</evidence>
<sequence length="696" mass="79052">MAVMDYRGLLLLLLLFLLSSNFATSHSIVRFLPGFHGPLPFLLQTGYVEVGESEAEESAELFYYFIESENDPKGDPLLLWLTGGPGCSAFSGLVFEIGPLSFENQEYNGSLPNLRLKPQSWTKVSSIIFVDLPAGTGFSYPKTELAVNQNVSKLVRHAHQFLRKWLIDHPEFLSNEVYIAGDSFCGLPIPVLVQEISYGNEGGIQPWINLQGYILGNPITTSTEKNYKIPFNHGMALISDELYESLQRNCRGEYRNIDPTNTFCARDMQSYEEVKLNMHLVTQITLKTFYFILLNFHAQTHAYVLSSYWANDDNVRKALHIRKGTKGKWKRCNYDIPFKTDISNSFQYHVNLSRKGYRSLIYSGDHDMVVPFLSTQAWVRALNYSIVSDWRQWYYNGQVAGYTRTYSNRMTFATVKGGGHTAPEYKPEECLAIGLLLLLLLFLLSSNSATSHSIVRFLPGFHGPLPFLLQTGYVEVGESEAEESAELFYYFIESENDPKGDPLLLWLTGGPGCSAFSGLVFEIGPLSFENQEYNGSLPSLTLRPQSWTKVSSIIFVDLPAGTGFSYPKTELAVNQNVSKLVRHAHQFLRKTHAYVLSSYWANDDNVRKALHIRKGTKGKWKRCNYDIPVKIDISNSFQYHVNLSRKGYRSLIYRYTRTYSNRMTFATVKGGGHTAPESKPEECLAMFMRWISNKPL</sequence>
<keyword evidence="6" id="KW-0645">Protease</keyword>
<dbReference type="Proteomes" id="UP000501690">
    <property type="component" value="Linkage Group LG11"/>
</dbReference>
<protein>
    <submittedName>
        <fullName evidence="6">Serine carboxypeptidase-like 19</fullName>
    </submittedName>
</protein>
<dbReference type="GO" id="GO:0006508">
    <property type="term" value="P:proteolysis"/>
    <property type="evidence" value="ECO:0007669"/>
    <property type="project" value="InterPro"/>
</dbReference>
<keyword evidence="6" id="KW-0378">Hydrolase</keyword>
<keyword evidence="2" id="KW-0964">Secreted</keyword>